<accession>A0ABS6YFP2</accession>
<protein>
    <submittedName>
        <fullName evidence="1">Uncharacterized protein</fullName>
    </submittedName>
</protein>
<gene>
    <name evidence="1" type="ORF">GKQ77_01425</name>
</gene>
<dbReference type="Proteomes" id="UP001197114">
    <property type="component" value="Unassembled WGS sequence"/>
</dbReference>
<dbReference type="RefSeq" id="WP_219686737.1">
    <property type="nucleotide sequence ID" value="NZ_WMBF01000006.1"/>
</dbReference>
<evidence type="ECO:0000313" key="2">
    <source>
        <dbReference type="Proteomes" id="UP001197114"/>
    </source>
</evidence>
<organism evidence="1 2">
    <name type="scientific">Streptomyces anatolicus</name>
    <dbReference type="NCBI Taxonomy" id="2675858"/>
    <lineage>
        <taxon>Bacteria</taxon>
        <taxon>Bacillati</taxon>
        <taxon>Actinomycetota</taxon>
        <taxon>Actinomycetes</taxon>
        <taxon>Kitasatosporales</taxon>
        <taxon>Streptomycetaceae</taxon>
        <taxon>Streptomyces</taxon>
    </lineage>
</organism>
<dbReference type="EMBL" id="WMBF01000006">
    <property type="protein sequence ID" value="MBW5420230.1"/>
    <property type="molecule type" value="Genomic_DNA"/>
</dbReference>
<evidence type="ECO:0000313" key="1">
    <source>
        <dbReference type="EMBL" id="MBW5420230.1"/>
    </source>
</evidence>
<name>A0ABS6YFP2_9ACTN</name>
<sequence length="58" mass="6059">MKGQVDADAVAALCAGRATPTEAEAAVRLVDRNARDDADRAHLLHVLGLTTTTNEGTQ</sequence>
<reference evidence="1 2" key="1">
    <citation type="submission" date="2019-11" db="EMBL/GenBank/DDBJ databases">
        <authorList>
            <person name="Ay H."/>
        </authorList>
    </citation>
    <scope>NUCLEOTIDE SEQUENCE [LARGE SCALE GENOMIC DNA]</scope>
    <source>
        <strain evidence="1 2">BG9H</strain>
    </source>
</reference>
<comment type="caution">
    <text evidence="1">The sequence shown here is derived from an EMBL/GenBank/DDBJ whole genome shotgun (WGS) entry which is preliminary data.</text>
</comment>
<proteinExistence type="predicted"/>
<keyword evidence="2" id="KW-1185">Reference proteome</keyword>